<evidence type="ECO:0000313" key="3">
    <source>
        <dbReference type="Proteomes" id="UP000184420"/>
    </source>
</evidence>
<dbReference type="AlphaFoldDB" id="A0A1M6YW49"/>
<dbReference type="STRING" id="1419482.SAMN05444266_102510"/>
<dbReference type="InterPro" id="IPR053146">
    <property type="entry name" value="QDO-like"/>
</dbReference>
<dbReference type="InterPro" id="IPR014710">
    <property type="entry name" value="RmlC-like_jellyroll"/>
</dbReference>
<name>A0A1M6YW49_9BACT</name>
<proteinExistence type="predicted"/>
<dbReference type="RefSeq" id="WP_073079339.1">
    <property type="nucleotide sequence ID" value="NZ_FRBL01000002.1"/>
</dbReference>
<keyword evidence="3" id="KW-1185">Reference proteome</keyword>
<evidence type="ECO:0000313" key="2">
    <source>
        <dbReference type="EMBL" id="SHL22325.1"/>
    </source>
</evidence>
<dbReference type="Gene3D" id="2.60.120.10">
    <property type="entry name" value="Jelly Rolls"/>
    <property type="match status" value="1"/>
</dbReference>
<dbReference type="EMBL" id="FRBL01000002">
    <property type="protein sequence ID" value="SHL22325.1"/>
    <property type="molecule type" value="Genomic_DNA"/>
</dbReference>
<dbReference type="Proteomes" id="UP000184420">
    <property type="component" value="Unassembled WGS sequence"/>
</dbReference>
<dbReference type="InterPro" id="IPR013096">
    <property type="entry name" value="Cupin_2"/>
</dbReference>
<dbReference type="PANTHER" id="PTHR36440">
    <property type="entry name" value="PUTATIVE (AFU_ORTHOLOGUE AFUA_8G07350)-RELATED"/>
    <property type="match status" value="1"/>
</dbReference>
<dbReference type="InterPro" id="IPR011051">
    <property type="entry name" value="RmlC_Cupin_sf"/>
</dbReference>
<dbReference type="Pfam" id="PF07883">
    <property type="entry name" value="Cupin_2"/>
    <property type="match status" value="1"/>
</dbReference>
<accession>A0A1M6YW49</accession>
<evidence type="ECO:0000259" key="1">
    <source>
        <dbReference type="Pfam" id="PF07883"/>
    </source>
</evidence>
<sequence>MKSKVIRSAEGSRLNVLGDNQTFKFTGADTGGLFTTFIQENPPGIQIPKHRHTREDEFFHVISGEVEFQIEDDIHSLLAGDMIFLPRGVAHSFKVVGNSPARVECSVYPSGLEFMFEELGRLPAGPPDLAVVAAICDRYGVQFV</sequence>
<feature type="domain" description="Cupin type-2" evidence="1">
    <location>
        <begin position="39"/>
        <end position="103"/>
    </location>
</feature>
<reference evidence="2 3" key="1">
    <citation type="submission" date="2016-11" db="EMBL/GenBank/DDBJ databases">
        <authorList>
            <person name="Jaros S."/>
            <person name="Januszkiewicz K."/>
            <person name="Wedrychowicz H."/>
        </authorList>
    </citation>
    <scope>NUCLEOTIDE SEQUENCE [LARGE SCALE GENOMIC DNA]</scope>
    <source>
        <strain evidence="2 3">DSM 27406</strain>
    </source>
</reference>
<dbReference type="PANTHER" id="PTHR36440:SF1">
    <property type="entry name" value="PUTATIVE (AFU_ORTHOLOGUE AFUA_8G07350)-RELATED"/>
    <property type="match status" value="1"/>
</dbReference>
<dbReference type="OrthoDB" id="1423961at2"/>
<protein>
    <submittedName>
        <fullName evidence="2">Cupin domain-containing protein</fullName>
    </submittedName>
</protein>
<organism evidence="2 3">
    <name type="scientific">Chitinophaga jiangningensis</name>
    <dbReference type="NCBI Taxonomy" id="1419482"/>
    <lineage>
        <taxon>Bacteria</taxon>
        <taxon>Pseudomonadati</taxon>
        <taxon>Bacteroidota</taxon>
        <taxon>Chitinophagia</taxon>
        <taxon>Chitinophagales</taxon>
        <taxon>Chitinophagaceae</taxon>
        <taxon>Chitinophaga</taxon>
    </lineage>
</organism>
<dbReference type="SUPFAM" id="SSF51182">
    <property type="entry name" value="RmlC-like cupins"/>
    <property type="match status" value="1"/>
</dbReference>
<gene>
    <name evidence="2" type="ORF">SAMN05444266_102510</name>
</gene>